<dbReference type="EMBL" id="FNTJ01000002">
    <property type="protein sequence ID" value="SED17375.1"/>
    <property type="molecule type" value="Genomic_DNA"/>
</dbReference>
<gene>
    <name evidence="2" type="ORF">SAMN05216178_6550</name>
</gene>
<feature type="transmembrane region" description="Helical" evidence="1">
    <location>
        <begin position="42"/>
        <end position="66"/>
    </location>
</feature>
<proteinExistence type="predicted"/>
<keyword evidence="1" id="KW-0812">Transmembrane</keyword>
<keyword evidence="1" id="KW-0472">Membrane</keyword>
<feature type="transmembrane region" description="Helical" evidence="1">
    <location>
        <begin position="78"/>
        <end position="95"/>
    </location>
</feature>
<sequence>MKKDLNKPYVAPMVFWLAVVCVLLLLYGLGPAEVPELIYLSLAPLYLLVAFAFMYYFFCWSLISVFRLGEIGWKKVDYGWLLLASLALISATQAVRVDWFQSDYQWAQSEQAGLQRRVLAEIDDMLGSAHCQAALELHEPQDAAQVSSLCERFGTLERSADGRPSTLAVSKVQQALDDLRGEYSAPLVQQWLQRLGQTFGELERQRAEVHRLHELTQVSQAERLYGYGAPLLLVIALALRASKVTGEVLLKAPRRRRLWLIVNRRVVLDGLGFVRGARARLDEALRNWRVARWGVVHLSCDFIAAASPQDTPVAVAPGFYENEFRLETLAGFDGSEFVQWAATQTIDILYLVGETDQGLIERLRRWGEALNIEVLVRERI</sequence>
<protein>
    <submittedName>
        <fullName evidence="2">Uncharacterized protein</fullName>
    </submittedName>
</protein>
<dbReference type="RefSeq" id="WP_092320552.1">
    <property type="nucleotide sequence ID" value="NZ_FNTJ01000002.1"/>
</dbReference>
<organism evidence="2 3">
    <name type="scientific">Pseudomonas saponiphila</name>
    <dbReference type="NCBI Taxonomy" id="556534"/>
    <lineage>
        <taxon>Bacteria</taxon>
        <taxon>Pseudomonadati</taxon>
        <taxon>Pseudomonadota</taxon>
        <taxon>Gammaproteobacteria</taxon>
        <taxon>Pseudomonadales</taxon>
        <taxon>Pseudomonadaceae</taxon>
        <taxon>Pseudomonas</taxon>
    </lineage>
</organism>
<dbReference type="Proteomes" id="UP000198982">
    <property type="component" value="Unassembled WGS sequence"/>
</dbReference>
<accession>A0A1H4YI77</accession>
<dbReference type="AlphaFoldDB" id="A0A1H4YI77"/>
<evidence type="ECO:0000256" key="1">
    <source>
        <dbReference type="SAM" id="Phobius"/>
    </source>
</evidence>
<keyword evidence="3" id="KW-1185">Reference proteome</keyword>
<feature type="transmembrane region" description="Helical" evidence="1">
    <location>
        <begin position="9"/>
        <end position="30"/>
    </location>
</feature>
<reference evidence="3" key="1">
    <citation type="submission" date="2016-10" db="EMBL/GenBank/DDBJ databases">
        <authorList>
            <person name="Varghese N."/>
            <person name="Submissions S."/>
        </authorList>
    </citation>
    <scope>NUCLEOTIDE SEQUENCE [LARGE SCALE GENOMIC DNA]</scope>
    <source>
        <strain evidence="3">DSM 9751</strain>
    </source>
</reference>
<evidence type="ECO:0000313" key="2">
    <source>
        <dbReference type="EMBL" id="SED17375.1"/>
    </source>
</evidence>
<evidence type="ECO:0000313" key="3">
    <source>
        <dbReference type="Proteomes" id="UP000198982"/>
    </source>
</evidence>
<keyword evidence="1" id="KW-1133">Transmembrane helix</keyword>
<name>A0A1H4YI77_9PSED</name>